<dbReference type="PANTHER" id="PTHR21404:SF3">
    <property type="entry name" value="SMALL RNA 2'-O-METHYLTRANSFERASE"/>
    <property type="match status" value="1"/>
</dbReference>
<keyword evidence="10" id="KW-0943">RNA-mediated gene silencing</keyword>
<dbReference type="GO" id="GO:0001510">
    <property type="term" value="P:RNA methylation"/>
    <property type="evidence" value="ECO:0007669"/>
    <property type="project" value="InterPro"/>
</dbReference>
<name>A0A6B9ZAP7_9BACT</name>
<comment type="catalytic activity">
    <reaction evidence="12">
        <text>small RNA 3'-end nucleotide + S-adenosyl-L-methionine = small RNA 3'-end 2'-O-methylnucleotide + S-adenosyl-L-homocysteine + H(+)</text>
        <dbReference type="Rhea" id="RHEA:37887"/>
        <dbReference type="Rhea" id="RHEA-COMP:10415"/>
        <dbReference type="Rhea" id="RHEA-COMP:10416"/>
        <dbReference type="ChEBI" id="CHEBI:15378"/>
        <dbReference type="ChEBI" id="CHEBI:57856"/>
        <dbReference type="ChEBI" id="CHEBI:59789"/>
        <dbReference type="ChEBI" id="CHEBI:74896"/>
        <dbReference type="ChEBI" id="CHEBI:74898"/>
        <dbReference type="EC" id="2.1.1.386"/>
    </reaction>
</comment>
<evidence type="ECO:0000313" key="15">
    <source>
        <dbReference type="Proteomes" id="UP000476411"/>
    </source>
</evidence>
<dbReference type="Gene3D" id="3.40.50.150">
    <property type="entry name" value="Vaccinia Virus protein VP39"/>
    <property type="match status" value="1"/>
</dbReference>
<dbReference type="KEGG" id="chih:GWR21_07045"/>
<dbReference type="SUPFAM" id="SSF53335">
    <property type="entry name" value="S-adenosyl-L-methionine-dependent methyltransferases"/>
    <property type="match status" value="1"/>
</dbReference>
<dbReference type="CDD" id="cd02440">
    <property type="entry name" value="AdoMet_MTases"/>
    <property type="match status" value="1"/>
</dbReference>
<dbReference type="Gene3D" id="3.30.1610.20">
    <property type="entry name" value="Hen1, N-terminal domain"/>
    <property type="match status" value="1"/>
</dbReference>
<feature type="domain" description="Hen1 N-terminal" evidence="13">
    <location>
        <begin position="1"/>
        <end position="242"/>
    </location>
</feature>
<evidence type="ECO:0000256" key="10">
    <source>
        <dbReference type="ARBA" id="ARBA00023158"/>
    </source>
</evidence>
<dbReference type="GO" id="GO:0046872">
    <property type="term" value="F:metal ion binding"/>
    <property type="evidence" value="ECO:0007669"/>
    <property type="project" value="UniProtKB-KW"/>
</dbReference>
<sequence length="469" mass="52875">MLLTITTRHTPATDLGYLLHKHPAKVQEIELAKGKAHIFYPVANEQECTCALLLDIDPVGLVRPNGGPAGNAFALEQYVNDRPYVASSIMSNAISKAYTSALNGKCKDKQELVDLPLPLEVKISVLRVSGGEVVLRKLFAPLGYTIAAEQHALDPNFPGWGKSNYFNVTLTNTITLQLLLSHLYILLPVLDNDKHYFINREEVDKLLVKGKGWLEIHPERELITKRYLRHKSTLLNDAMTMLMKDDLPEEILNGEIAREPELPKPTLHASRLQQVCEELLSTPVKSVVDLGCGEGKLLKLLLQYPQLTHITGMDVSSRSLEIAYSRLRYDQLPDNQKKRLKMILGSLVYRDRRIEGFDAAALVEVIEHLDPDRLRALEKCVFGYAAPGKLIVTTPNKEWNVTFTEDEGLLRHRDHRFEWTRAQFAQWCEKVSATYGYTYTIKPVGEEAEHVGAPTQMAVFVKSAVTEEN</sequence>
<dbReference type="EMBL" id="CP048113">
    <property type="protein sequence ID" value="QHS59348.1"/>
    <property type="molecule type" value="Genomic_DNA"/>
</dbReference>
<evidence type="ECO:0000256" key="4">
    <source>
        <dbReference type="ARBA" id="ARBA00022603"/>
    </source>
</evidence>
<dbReference type="GO" id="GO:0090486">
    <property type="term" value="F:small RNA 2'-O-methyltransferase activity"/>
    <property type="evidence" value="ECO:0007669"/>
    <property type="project" value="UniProtKB-EC"/>
</dbReference>
<comment type="cofactor">
    <cofactor evidence="1">
        <name>Mg(2+)</name>
        <dbReference type="ChEBI" id="CHEBI:18420"/>
    </cofactor>
</comment>
<keyword evidence="4 14" id="KW-0489">Methyltransferase</keyword>
<evidence type="ECO:0000256" key="7">
    <source>
        <dbReference type="ARBA" id="ARBA00022723"/>
    </source>
</evidence>
<accession>A0A6B9ZAP7</accession>
<comment type="similarity">
    <text evidence="2">Belongs to the methyltransferase superfamily. HEN1 family.</text>
</comment>
<dbReference type="Pfam" id="PF12623">
    <property type="entry name" value="Hen1_L"/>
    <property type="match status" value="1"/>
</dbReference>
<dbReference type="GO" id="GO:0003723">
    <property type="term" value="F:RNA binding"/>
    <property type="evidence" value="ECO:0007669"/>
    <property type="project" value="UniProtKB-KW"/>
</dbReference>
<keyword evidence="8" id="KW-0460">Magnesium</keyword>
<evidence type="ECO:0000256" key="9">
    <source>
        <dbReference type="ARBA" id="ARBA00022884"/>
    </source>
</evidence>
<reference evidence="14 15" key="1">
    <citation type="submission" date="2020-01" db="EMBL/GenBank/DDBJ databases">
        <title>Complete genome sequence of Chitinophaga sp. H33E-04 isolated from quinoa roots.</title>
        <authorList>
            <person name="Weon H.-Y."/>
            <person name="Lee S.A."/>
        </authorList>
    </citation>
    <scope>NUCLEOTIDE SEQUENCE [LARGE SCALE GENOMIC DNA]</scope>
    <source>
        <strain evidence="14 15">H33E-04</strain>
    </source>
</reference>
<dbReference type="RefSeq" id="WP_162331045.1">
    <property type="nucleotide sequence ID" value="NZ_CP048113.1"/>
</dbReference>
<evidence type="ECO:0000256" key="2">
    <source>
        <dbReference type="ARBA" id="ARBA00009026"/>
    </source>
</evidence>
<protein>
    <recommendedName>
        <fullName evidence="3">Small RNA 2'-O-methyltransferase</fullName>
        <ecNumber evidence="11">2.1.1.386</ecNumber>
    </recommendedName>
</protein>
<evidence type="ECO:0000256" key="11">
    <source>
        <dbReference type="ARBA" id="ARBA00035025"/>
    </source>
</evidence>
<evidence type="ECO:0000256" key="5">
    <source>
        <dbReference type="ARBA" id="ARBA00022679"/>
    </source>
</evidence>
<keyword evidence="15" id="KW-1185">Reference proteome</keyword>
<evidence type="ECO:0000256" key="12">
    <source>
        <dbReference type="ARBA" id="ARBA00048418"/>
    </source>
</evidence>
<dbReference type="InterPro" id="IPR038546">
    <property type="entry name" value="Hen1_N_sf"/>
</dbReference>
<organism evidence="14 15">
    <name type="scientific">Chitinophaga agri</name>
    <dbReference type="NCBI Taxonomy" id="2703787"/>
    <lineage>
        <taxon>Bacteria</taxon>
        <taxon>Pseudomonadati</taxon>
        <taxon>Bacteroidota</taxon>
        <taxon>Chitinophagia</taxon>
        <taxon>Chitinophagales</taxon>
        <taxon>Chitinophagaceae</taxon>
        <taxon>Chitinophaga</taxon>
    </lineage>
</organism>
<gene>
    <name evidence="14" type="ORF">GWR21_07045</name>
</gene>
<dbReference type="GO" id="GO:0031047">
    <property type="term" value="P:regulatory ncRNA-mediated gene silencing"/>
    <property type="evidence" value="ECO:0007669"/>
    <property type="project" value="UniProtKB-KW"/>
</dbReference>
<dbReference type="PANTHER" id="PTHR21404">
    <property type="entry name" value="HEN1"/>
    <property type="match status" value="1"/>
</dbReference>
<keyword evidence="6" id="KW-0949">S-adenosyl-L-methionine</keyword>
<dbReference type="AlphaFoldDB" id="A0A6B9ZAP7"/>
<keyword evidence="9" id="KW-0694">RNA-binding</keyword>
<dbReference type="EC" id="2.1.1.386" evidence="11"/>
<keyword evidence="7" id="KW-0479">Metal-binding</keyword>
<dbReference type="InterPro" id="IPR026610">
    <property type="entry name" value="Hen1"/>
</dbReference>
<dbReference type="Proteomes" id="UP000476411">
    <property type="component" value="Chromosome"/>
</dbReference>
<evidence type="ECO:0000256" key="3">
    <source>
        <dbReference type="ARBA" id="ARBA00021330"/>
    </source>
</evidence>
<dbReference type="NCBIfam" id="TIGR04074">
    <property type="entry name" value="bacter_Hen1"/>
    <property type="match status" value="1"/>
</dbReference>
<evidence type="ECO:0000259" key="13">
    <source>
        <dbReference type="Pfam" id="PF12623"/>
    </source>
</evidence>
<dbReference type="Pfam" id="PF13489">
    <property type="entry name" value="Methyltransf_23"/>
    <property type="match status" value="1"/>
</dbReference>
<dbReference type="InterPro" id="IPR029063">
    <property type="entry name" value="SAM-dependent_MTases_sf"/>
</dbReference>
<evidence type="ECO:0000256" key="6">
    <source>
        <dbReference type="ARBA" id="ARBA00022691"/>
    </source>
</evidence>
<proteinExistence type="inferred from homology"/>
<dbReference type="InterPro" id="IPR024026">
    <property type="entry name" value="3'-RNA_MeTfrase_Hen1_bac"/>
</dbReference>
<evidence type="ECO:0000256" key="1">
    <source>
        <dbReference type="ARBA" id="ARBA00001946"/>
    </source>
</evidence>
<keyword evidence="5 14" id="KW-0808">Transferase</keyword>
<evidence type="ECO:0000313" key="14">
    <source>
        <dbReference type="EMBL" id="QHS59348.1"/>
    </source>
</evidence>
<evidence type="ECO:0000256" key="8">
    <source>
        <dbReference type="ARBA" id="ARBA00022842"/>
    </source>
</evidence>
<dbReference type="InterPro" id="IPR024740">
    <property type="entry name" value="Hen1_N"/>
</dbReference>